<feature type="compositionally biased region" description="Low complexity" evidence="5">
    <location>
        <begin position="465"/>
        <end position="478"/>
    </location>
</feature>
<gene>
    <name evidence="8" type="primary">SLC35E1</name>
    <name evidence="8" type="ORF">TSPGSL018_1275</name>
</gene>
<feature type="transmembrane region" description="Helical" evidence="6">
    <location>
        <begin position="163"/>
        <end position="181"/>
    </location>
</feature>
<dbReference type="PANTHER" id="PTHR11132">
    <property type="entry name" value="SOLUTE CARRIER FAMILY 35"/>
    <property type="match status" value="1"/>
</dbReference>
<evidence type="ECO:0000313" key="8">
    <source>
        <dbReference type="EMBL" id="JAC71722.1"/>
    </source>
</evidence>
<evidence type="ECO:0000256" key="2">
    <source>
        <dbReference type="ARBA" id="ARBA00022692"/>
    </source>
</evidence>
<evidence type="ECO:0000256" key="6">
    <source>
        <dbReference type="SAM" id="Phobius"/>
    </source>
</evidence>
<feature type="transmembrane region" description="Helical" evidence="6">
    <location>
        <begin position="126"/>
        <end position="151"/>
    </location>
</feature>
<feature type="domain" description="Sugar phosphate transporter" evidence="7">
    <location>
        <begin position="101"/>
        <end position="410"/>
    </location>
</feature>
<evidence type="ECO:0000256" key="5">
    <source>
        <dbReference type="SAM" id="MobiDB-lite"/>
    </source>
</evidence>
<comment type="subcellular location">
    <subcellularLocation>
        <location evidence="1">Membrane</location>
        <topology evidence="1">Multi-pass membrane protein</topology>
    </subcellularLocation>
</comment>
<dbReference type="InterPro" id="IPR050186">
    <property type="entry name" value="TPT_transporter"/>
</dbReference>
<feature type="transmembrane region" description="Helical" evidence="6">
    <location>
        <begin position="373"/>
        <end position="389"/>
    </location>
</feature>
<evidence type="ECO:0000256" key="3">
    <source>
        <dbReference type="ARBA" id="ARBA00022989"/>
    </source>
</evidence>
<dbReference type="SUPFAM" id="SSF103481">
    <property type="entry name" value="Multidrug resistance efflux transporter EmrE"/>
    <property type="match status" value="1"/>
</dbReference>
<feature type="transmembrane region" description="Helical" evidence="6">
    <location>
        <begin position="201"/>
        <end position="220"/>
    </location>
</feature>
<dbReference type="EMBL" id="GBEZ01014344">
    <property type="protein sequence ID" value="JAC71722.1"/>
    <property type="molecule type" value="Transcribed_RNA"/>
</dbReference>
<feature type="transmembrane region" description="Helical" evidence="6">
    <location>
        <begin position="289"/>
        <end position="310"/>
    </location>
</feature>
<keyword evidence="4 6" id="KW-0472">Membrane</keyword>
<reference evidence="8" key="1">
    <citation type="submission" date="2014-05" db="EMBL/GenBank/DDBJ databases">
        <title>The transcriptome of the halophilic microalga Tetraselmis sp. GSL018 isolated from the Great Salt Lake, Utah.</title>
        <authorList>
            <person name="Jinkerson R.E."/>
            <person name="D'Adamo S."/>
            <person name="Posewitz M.C."/>
        </authorList>
    </citation>
    <scope>NUCLEOTIDE SEQUENCE</scope>
    <source>
        <strain evidence="8">GSL018</strain>
    </source>
</reference>
<dbReference type="InterPro" id="IPR004853">
    <property type="entry name" value="Sugar_P_trans_dom"/>
</dbReference>
<feature type="compositionally biased region" description="Basic and acidic residues" evidence="5">
    <location>
        <begin position="454"/>
        <end position="464"/>
    </location>
</feature>
<feature type="region of interest" description="Disordered" evidence="5">
    <location>
        <begin position="454"/>
        <end position="478"/>
    </location>
</feature>
<keyword evidence="3 6" id="KW-1133">Transmembrane helix</keyword>
<name>A0A061RFN9_9CHLO</name>
<keyword evidence="2 6" id="KW-0812">Transmembrane</keyword>
<feature type="transmembrane region" description="Helical" evidence="6">
    <location>
        <begin position="99"/>
        <end position="120"/>
    </location>
</feature>
<evidence type="ECO:0000259" key="7">
    <source>
        <dbReference type="Pfam" id="PF03151"/>
    </source>
</evidence>
<dbReference type="Pfam" id="PF03151">
    <property type="entry name" value="TPT"/>
    <property type="match status" value="1"/>
</dbReference>
<dbReference type="AlphaFoldDB" id="A0A061RFN9"/>
<organism evidence="8">
    <name type="scientific">Tetraselmis sp. GSL018</name>
    <dbReference type="NCBI Taxonomy" id="582737"/>
    <lineage>
        <taxon>Eukaryota</taxon>
        <taxon>Viridiplantae</taxon>
        <taxon>Chlorophyta</taxon>
        <taxon>core chlorophytes</taxon>
        <taxon>Chlorodendrophyceae</taxon>
        <taxon>Chlorodendrales</taxon>
        <taxon>Chlorodendraceae</taxon>
        <taxon>Tetraselmis</taxon>
    </lineage>
</organism>
<evidence type="ECO:0000256" key="4">
    <source>
        <dbReference type="ARBA" id="ARBA00023136"/>
    </source>
</evidence>
<proteinExistence type="predicted"/>
<feature type="transmembrane region" description="Helical" evidence="6">
    <location>
        <begin position="227"/>
        <end position="246"/>
    </location>
</feature>
<dbReference type="GO" id="GO:0016020">
    <property type="term" value="C:membrane"/>
    <property type="evidence" value="ECO:0007669"/>
    <property type="project" value="UniProtKB-SubCell"/>
</dbReference>
<feature type="region of interest" description="Disordered" evidence="5">
    <location>
        <begin position="47"/>
        <end position="78"/>
    </location>
</feature>
<dbReference type="InterPro" id="IPR037185">
    <property type="entry name" value="EmrE-like"/>
</dbReference>
<accession>A0A061RFN9</accession>
<protein>
    <submittedName>
        <fullName evidence="8">Solute carrier family 35, member E1</fullName>
    </submittedName>
</protein>
<sequence length="478" mass="51802">MNMIRTSYGAQPAPVTLSPHRLSLPLRLRQAYHVRLPVREAIRNSRSHRRLRVTAANPDSDGQPSYLRPSKSRVEGSSSAPLKRSAVLVRRLARQLQSLLVLAVLLGAWYASNIFFNIYNKQALQVFPYATTCTAIHLIVASVLMSGAWLLRVKQAPIFSRRTVEAVFPLSVLHLLGFVTTNMSLGAVNVSLTHTIKSLEPFFTVVLSFVFLGSVPTLPVMLTLVPIVAGVIIASATDLSFTWYGFLTAMGSNLAFQSRNVISKKYMVESSLESLEQSPTESRSVLDDINLFACISLAATALIIPVVLLLDGPKLAAAFASTGGSLLERLGSIMPLDVVQKTISAGVCRTMDVLASYALLSRLNPVTHSVGNCVKRVVVIAVSIVFFGIQASSLNIIGTTLALSGVFAYSMAKRASKDRPDLRASLRATIKLQSFLSGLVPESLKSFLERRAAAKASSKREKPKSPSGESPGDPEYFL</sequence>
<evidence type="ECO:0000256" key="1">
    <source>
        <dbReference type="ARBA" id="ARBA00004141"/>
    </source>
</evidence>